<keyword evidence="1" id="KW-0812">Transmembrane</keyword>
<feature type="transmembrane region" description="Helical" evidence="1">
    <location>
        <begin position="88"/>
        <end position="117"/>
    </location>
</feature>
<dbReference type="AlphaFoldDB" id="M2WG97"/>
<evidence type="ECO:0000313" key="3">
    <source>
        <dbReference type="Proteomes" id="UP000009877"/>
    </source>
</evidence>
<sequence length="169" mass="17309">MGLMLPEIIATVVAVLLLAIGCIGIVVPVLPGSITVVIGLVIWAVVVRSPEGWVALALGVPLAIAGMSASLALTGARLKKRQIPNSSVLYGVIGAVIGLFVIPVVGLFIGFAVGLLLSETYRQRDLNAALESSWVALKAMGLGIVIELGCALAASAVFVICAITYFVTA</sequence>
<dbReference type="PANTHER" id="PTHR39165">
    <property type="entry name" value="IG HYPOTHETICAL 17883"/>
    <property type="match status" value="1"/>
</dbReference>
<dbReference type="STRING" id="71999.KPaMU14_01145"/>
<dbReference type="Proteomes" id="UP000009877">
    <property type="component" value="Unassembled WGS sequence"/>
</dbReference>
<keyword evidence="1" id="KW-1133">Transmembrane helix</keyword>
<feature type="transmembrane region" description="Helical" evidence="1">
    <location>
        <begin position="137"/>
        <end position="167"/>
    </location>
</feature>
<feature type="transmembrane region" description="Helical" evidence="1">
    <location>
        <begin position="12"/>
        <end position="43"/>
    </location>
</feature>
<dbReference type="InterPro" id="IPR007403">
    <property type="entry name" value="DUF456"/>
</dbReference>
<keyword evidence="1" id="KW-0472">Membrane</keyword>
<evidence type="ECO:0000313" key="2">
    <source>
        <dbReference type="EMBL" id="EME37572.1"/>
    </source>
</evidence>
<comment type="caution">
    <text evidence="2">The sequence shown here is derived from an EMBL/GenBank/DDBJ whole genome shotgun (WGS) entry which is preliminary data.</text>
</comment>
<dbReference type="Pfam" id="PF04306">
    <property type="entry name" value="DUF456"/>
    <property type="match status" value="1"/>
</dbReference>
<evidence type="ECO:0000256" key="1">
    <source>
        <dbReference type="SAM" id="Phobius"/>
    </source>
</evidence>
<protein>
    <recommendedName>
        <fullName evidence="4">DUF456 domain-containing protein</fullName>
    </recommendedName>
</protein>
<proteinExistence type="predicted"/>
<feature type="transmembrane region" description="Helical" evidence="1">
    <location>
        <begin position="55"/>
        <end position="76"/>
    </location>
</feature>
<accession>M2WG97</accession>
<evidence type="ECO:0008006" key="4">
    <source>
        <dbReference type="Google" id="ProtNLM"/>
    </source>
</evidence>
<organism evidence="2 3">
    <name type="scientific">Kocuria palustris PEL</name>
    <dbReference type="NCBI Taxonomy" id="1236550"/>
    <lineage>
        <taxon>Bacteria</taxon>
        <taxon>Bacillati</taxon>
        <taxon>Actinomycetota</taxon>
        <taxon>Actinomycetes</taxon>
        <taxon>Micrococcales</taxon>
        <taxon>Micrococcaceae</taxon>
        <taxon>Kocuria</taxon>
    </lineage>
</organism>
<name>M2WG97_9MICC</name>
<gene>
    <name evidence="2" type="ORF">C884_01623</name>
</gene>
<reference evidence="2 3" key="1">
    <citation type="journal article" date="2014" name="Genome Announc.">
        <title>Draft Genome Sequence of Kocuria palustris PEL.</title>
        <authorList>
            <person name="Sharma G."/>
            <person name="Khatri I."/>
            <person name="Subramanian S."/>
        </authorList>
    </citation>
    <scope>NUCLEOTIDE SEQUENCE [LARGE SCALE GENOMIC DNA]</scope>
    <source>
        <strain evidence="2 3">PEL</strain>
    </source>
</reference>
<dbReference type="PANTHER" id="PTHR39165:SF1">
    <property type="entry name" value="DUF456 DOMAIN-CONTAINING PROTEIN"/>
    <property type="match status" value="1"/>
</dbReference>
<keyword evidence="3" id="KW-1185">Reference proteome</keyword>
<dbReference type="EMBL" id="ANHZ02000003">
    <property type="protein sequence ID" value="EME37572.1"/>
    <property type="molecule type" value="Genomic_DNA"/>
</dbReference>